<name>A0A5J6G4J0_STRKN</name>
<dbReference type="CDD" id="cd06587">
    <property type="entry name" value="VOC"/>
    <property type="match status" value="1"/>
</dbReference>
<dbReference type="InterPro" id="IPR037523">
    <property type="entry name" value="VOC_core"/>
</dbReference>
<dbReference type="InterPro" id="IPR004360">
    <property type="entry name" value="Glyas_Fos-R_dOase_dom"/>
</dbReference>
<reference evidence="3 4" key="1">
    <citation type="submission" date="2017-09" db="EMBL/GenBank/DDBJ databases">
        <authorList>
            <person name="Lee N."/>
            <person name="Cho B.-K."/>
        </authorList>
    </citation>
    <scope>NUCLEOTIDE SEQUENCE [LARGE SCALE GENOMIC DNA]</scope>
    <source>
        <strain evidence="3 4">ATCC 12853</strain>
    </source>
</reference>
<dbReference type="SUPFAM" id="SSF54593">
    <property type="entry name" value="Glyoxalase/Bleomycin resistance protein/Dihydroxybiphenyl dioxygenase"/>
    <property type="match status" value="1"/>
</dbReference>
<accession>A0A5J6G4J0</accession>
<feature type="domain" description="VOC" evidence="2">
    <location>
        <begin position="28"/>
        <end position="162"/>
    </location>
</feature>
<gene>
    <name evidence="3" type="ORF">CP970_00765</name>
</gene>
<dbReference type="KEGG" id="ska:CP970_00765"/>
<dbReference type="InterPro" id="IPR029068">
    <property type="entry name" value="Glyas_Bleomycin-R_OHBP_Dase"/>
</dbReference>
<dbReference type="Pfam" id="PF00903">
    <property type="entry name" value="Glyoxalase"/>
    <property type="match status" value="1"/>
</dbReference>
<keyword evidence="4" id="KW-1185">Reference proteome</keyword>
<sequence length="196" mass="22096">MTQTATQPQTQTQPQTRPQSEPSSLPLRLHHHAWVTDDQEVNRRFYEDVIGLPLVATWTEREVLSGAERAYSHTLYGLADGSALAFFQFADPKDQEEFKTDINVTPLRHIAFKVEAETQEAIRERIAAAGAPEANAHVLDHGYCVSLYVTDPNGLILEFVVDHPDVEKIDAERRTTAHADLARWVAGDHTSNNDWR</sequence>
<protein>
    <submittedName>
        <fullName evidence="3">VOC family protein</fullName>
    </submittedName>
</protein>
<dbReference type="OrthoDB" id="5242400at2"/>
<dbReference type="AlphaFoldDB" id="A0A5J6G4J0"/>
<dbReference type="PROSITE" id="PS51819">
    <property type="entry name" value="VOC"/>
    <property type="match status" value="1"/>
</dbReference>
<evidence type="ECO:0000313" key="3">
    <source>
        <dbReference type="EMBL" id="QEU89682.1"/>
    </source>
</evidence>
<dbReference type="Gene3D" id="3.10.180.10">
    <property type="entry name" value="2,3-Dihydroxybiphenyl 1,2-Dioxygenase, domain 1"/>
    <property type="match status" value="1"/>
</dbReference>
<dbReference type="EMBL" id="CP023699">
    <property type="protein sequence ID" value="QEU89682.1"/>
    <property type="molecule type" value="Genomic_DNA"/>
</dbReference>
<evidence type="ECO:0000259" key="2">
    <source>
        <dbReference type="PROSITE" id="PS51819"/>
    </source>
</evidence>
<organism evidence="3 4">
    <name type="scientific">Streptomyces kanamyceticus</name>
    <dbReference type="NCBI Taxonomy" id="1967"/>
    <lineage>
        <taxon>Bacteria</taxon>
        <taxon>Bacillati</taxon>
        <taxon>Actinomycetota</taxon>
        <taxon>Actinomycetes</taxon>
        <taxon>Kitasatosporales</taxon>
        <taxon>Streptomycetaceae</taxon>
        <taxon>Streptomyces</taxon>
    </lineage>
</organism>
<dbReference type="Proteomes" id="UP000325529">
    <property type="component" value="Chromosome"/>
</dbReference>
<evidence type="ECO:0000313" key="4">
    <source>
        <dbReference type="Proteomes" id="UP000325529"/>
    </source>
</evidence>
<evidence type="ECO:0000256" key="1">
    <source>
        <dbReference type="SAM" id="MobiDB-lite"/>
    </source>
</evidence>
<feature type="region of interest" description="Disordered" evidence="1">
    <location>
        <begin position="1"/>
        <end position="25"/>
    </location>
</feature>
<proteinExistence type="predicted"/>
<dbReference type="RefSeq" id="WP_079043237.1">
    <property type="nucleotide sequence ID" value="NZ_CP023699.1"/>
</dbReference>
<feature type="compositionally biased region" description="Low complexity" evidence="1">
    <location>
        <begin position="1"/>
        <end position="19"/>
    </location>
</feature>